<evidence type="ECO:0000313" key="2">
    <source>
        <dbReference type="Proteomes" id="UP000829447"/>
    </source>
</evidence>
<name>A0ACC5WAU5_PANGG</name>
<evidence type="ECO:0000313" key="1">
    <source>
        <dbReference type="EMBL" id="MCI4375950.1"/>
    </source>
</evidence>
<organism evidence="1 2">
    <name type="scientific">Pangasianodon gigas</name>
    <name type="common">Mekong giant catfish</name>
    <name type="synonym">Pangasius gigas</name>
    <dbReference type="NCBI Taxonomy" id="30993"/>
    <lineage>
        <taxon>Eukaryota</taxon>
        <taxon>Metazoa</taxon>
        <taxon>Chordata</taxon>
        <taxon>Craniata</taxon>
        <taxon>Vertebrata</taxon>
        <taxon>Euteleostomi</taxon>
        <taxon>Actinopterygii</taxon>
        <taxon>Neopterygii</taxon>
        <taxon>Teleostei</taxon>
        <taxon>Ostariophysi</taxon>
        <taxon>Siluriformes</taxon>
        <taxon>Pangasiidae</taxon>
        <taxon>Pangasianodon</taxon>
    </lineage>
</organism>
<dbReference type="EMBL" id="CM040455">
    <property type="protein sequence ID" value="MCI4375950.1"/>
    <property type="molecule type" value="Genomic_DNA"/>
</dbReference>
<reference evidence="1 2" key="1">
    <citation type="journal article" date="2022" name="bioRxiv">
        <title>An ancient truncated duplication of the anti-Mullerian hormone receptor type 2 gene is a potential conserved master sex determinant in the Pangasiidae catfish family.</title>
        <authorList>
            <person name="Wen M."/>
            <person name="Pan Q."/>
            <person name="Jouanno E."/>
            <person name="Montfort J."/>
            <person name="Zahm M."/>
            <person name="Cabau C."/>
            <person name="Klopp C."/>
            <person name="Iampietro C."/>
            <person name="Roques C."/>
            <person name="Bouchez O."/>
            <person name="Castinel A."/>
            <person name="Donnadieu C."/>
            <person name="Parrinello H."/>
            <person name="Poncet C."/>
            <person name="Belmonte E."/>
            <person name="Gautier V."/>
            <person name="Avarre J.-C."/>
            <person name="Dugue R."/>
            <person name="Gustiano R."/>
            <person name="Ha T.T.T."/>
            <person name="Campet M."/>
            <person name="Sriphairoj K."/>
            <person name="Ribolli J."/>
            <person name="de Almeida F.L."/>
            <person name="Desvignes T."/>
            <person name="Postlethwait J.H."/>
            <person name="Bucao C.F."/>
            <person name="Robinson-Rechavi M."/>
            <person name="Bobe J."/>
            <person name="Herpin A."/>
            <person name="Guiguen Y."/>
        </authorList>
    </citation>
    <scope>NUCLEOTIDE SEQUENCE [LARGE SCALE GENOMIC DNA]</scope>
    <source>
        <strain evidence="1">YG-Dec2019</strain>
    </source>
</reference>
<proteinExistence type="predicted"/>
<dbReference type="Proteomes" id="UP000829447">
    <property type="component" value="Linkage Group LG2"/>
</dbReference>
<gene>
    <name evidence="1" type="ORF">PGIGA_G00115590</name>
</gene>
<keyword evidence="2" id="KW-1185">Reference proteome</keyword>
<accession>A0ACC5WAU5</accession>
<sequence length="262" mass="29678">MEKWLLKRWRLSVCLIVTFLSTAFAEVVYLHSQRNSSIEFSCVPPLNSDQLFAFSLNRDWLQKGTVLYHNFKSQPSIKDPTFNDRISDQTNRNQTVSVSITLLQGYDTDVYVCMFHYRTPTGFQNLSGKARFLLYVKDSHIEPCSCSSYTPLLFSLSAAGGLLFFIILILAAMQYIEPCSCSSYTPLLFSLSAAGGLLFFIILILAAMQCKKPSRGGQTKPQLSVPIYEEMNGVREKPNSRSLEDDVSSLYVRPKKENPYIN</sequence>
<comment type="caution">
    <text evidence="1">The sequence shown here is derived from an EMBL/GenBank/DDBJ whole genome shotgun (WGS) entry which is preliminary data.</text>
</comment>
<protein>
    <submittedName>
        <fullName evidence="1">Uncharacterized protein</fullName>
    </submittedName>
</protein>